<dbReference type="AlphaFoldDB" id="A0A1F6YI71"/>
<proteinExistence type="predicted"/>
<reference evidence="1 2" key="1">
    <citation type="journal article" date="2016" name="Nat. Commun.">
        <title>Thousands of microbial genomes shed light on interconnected biogeochemical processes in an aquifer system.</title>
        <authorList>
            <person name="Anantharaman K."/>
            <person name="Brown C.T."/>
            <person name="Hug L.A."/>
            <person name="Sharon I."/>
            <person name="Castelle C.J."/>
            <person name="Probst A.J."/>
            <person name="Thomas B.C."/>
            <person name="Singh A."/>
            <person name="Wilkins M.J."/>
            <person name="Karaoz U."/>
            <person name="Brodie E.L."/>
            <person name="Williams K.H."/>
            <person name="Hubbard S.S."/>
            <person name="Banfield J.F."/>
        </authorList>
    </citation>
    <scope>NUCLEOTIDE SEQUENCE [LARGE SCALE GENOMIC DNA]</scope>
</reference>
<dbReference type="EMBL" id="MFVW01000025">
    <property type="protein sequence ID" value="OGJ06054.1"/>
    <property type="molecule type" value="Genomic_DNA"/>
</dbReference>
<evidence type="ECO:0000313" key="2">
    <source>
        <dbReference type="Proteomes" id="UP000179274"/>
    </source>
</evidence>
<protein>
    <submittedName>
        <fullName evidence="1">Uncharacterized protein</fullName>
    </submittedName>
</protein>
<accession>A0A1F6YI71</accession>
<sequence>MIKKFKKNRKQNWKIYYGLKEKMMFGKMKPPRYRFKFPNTVLFISGIPLSGKSTVTPLVATDIEGCATQSMDIFRLLSQEFENRKKLSDRNPFVKFGSCDSYQNIGKGEYTPKNLVIGFNKYAEAVSSLLPLVLPKLEAQGVRDIIFEGVQLTPLIVEPYLRNRNKLIILTTKEERLNLNRTKIFGNDKQLLERYSTDKLFILQNELIKQSKQINNSSFTLVENIDDYHITANIIIDFLEKADVIETLTDNK</sequence>
<comment type="caution">
    <text evidence="1">The sequence shown here is derived from an EMBL/GenBank/DDBJ whole genome shotgun (WGS) entry which is preliminary data.</text>
</comment>
<evidence type="ECO:0000313" key="1">
    <source>
        <dbReference type="EMBL" id="OGJ06054.1"/>
    </source>
</evidence>
<gene>
    <name evidence="1" type="ORF">A2192_02640</name>
</gene>
<organism evidence="1 2">
    <name type="scientific">Candidatus Nomurabacteria bacterium RIFOXYA1_FULL_35_17</name>
    <dbReference type="NCBI Taxonomy" id="1801798"/>
    <lineage>
        <taxon>Bacteria</taxon>
        <taxon>Candidatus Nomuraibacteriota</taxon>
    </lineage>
</organism>
<name>A0A1F6YI71_9BACT</name>
<dbReference type="Proteomes" id="UP000179274">
    <property type="component" value="Unassembled WGS sequence"/>
</dbReference>